<keyword evidence="4" id="KW-1185">Reference proteome</keyword>
<dbReference type="OMA" id="VRICASF"/>
<dbReference type="GeneID" id="3502431"/>
<dbReference type="EMBL" id="AAGK01000001">
    <property type="protein sequence ID" value="EAN33682.1"/>
    <property type="molecule type" value="Genomic_DNA"/>
</dbReference>
<dbReference type="InterPro" id="IPR009030">
    <property type="entry name" value="Growth_fac_rcpt_cys_sf"/>
</dbReference>
<proteinExistence type="predicted"/>
<keyword evidence="1" id="KW-0732">Signal</keyword>
<dbReference type="Proteomes" id="UP000001949">
    <property type="component" value="Unassembled WGS sequence"/>
</dbReference>
<evidence type="ECO:0000313" key="4">
    <source>
        <dbReference type="Proteomes" id="UP000001949"/>
    </source>
</evidence>
<dbReference type="STRING" id="5875.Q4N8M6"/>
<dbReference type="eggNOG" id="KOG1217">
    <property type="taxonomic scope" value="Eukaryota"/>
</dbReference>
<name>Q4N8M6_THEPA</name>
<feature type="signal peptide" evidence="1">
    <location>
        <begin position="1"/>
        <end position="24"/>
    </location>
</feature>
<dbReference type="KEGG" id="tpv:TP01_0438"/>
<protein>
    <recommendedName>
        <fullName evidence="2">Tyrosine-protein kinase ephrin type A/B receptor-like domain-containing protein</fullName>
    </recommendedName>
</protein>
<dbReference type="VEuPathDB" id="PiroplasmaDB:TpMuguga_01g00438"/>
<sequence>MKIQMKVFKFLILFLIFKLSHVFSTPIPDPLDFIYVCLYDTECDLRLKLNYKPKNAYINFSDNCFKNEKTEKFDLIFDDVTDVPPDPPKLKLNYYKALFKRDNWHLPKGRICLDNRPKKSNSYEDKHIYFIRLSTFYSIDDNNDLGIILGNYDQKRVKLVVSKKYEYRNPTETLNFTLCNNKLVSYVSLNSFIEQSDPFSVVYIFLFFENDTNLPTLLYRITVFNHSNISSFEHKVLDKHILAEIKLKNPKPFNEGDHMWKLSSDKFFLSAQSAEDIDGLPSRCGDKNLQWKIEHIFHKITPEGIIFLLPLDLYGKKVRICASFKGDKSPEHKIPLYTFEVNDKTSGYFKNVFYSNPMGIAEITLNSDFHPLSEIMLVHACDLEDNSAVSRVADSKVPRSVFDIQNCSNDDHKIGHNTVLTKYNFNLSYNTDDLYRSLYYKNVLFDDFIPNKLVYLPDKSIKSASGTKWIKYSMFLPRLYVDNRYPYVILACDRWKHTFCFTEDQFDSVMGIVYPSKRSFLEIKAKWEDGDMIAEIKTSSSEQFLVKLIMSRNSQYTDYQTICNDRKGVYPHSYSHRVKDSWKYYTNTFKGLTPGKIYYVCLINPKSHKELSQKITEMHSKQTTLPDKIIEFDVKYEVSWDFIGIINTQTPLSGTHFIINRQNDAIKILVPTTGFPGVTYSVRFFFSNDFSFNCKMLKPTELTNISTSANQYSSFITFVTENYTYKEQISESRDQGGFWLPNDGRRWISFGNYISYFGEFTPKDRIYKVCSCVQKGCYFAGIASESKMQSLELNQIIKSNDFYGRFIYGVRICFYNKRKLSCFTQTDNLETSFKSVVKINVPLVQINHISFDEENKLMCLLSPNSVYVYEDGPEPRIIISGIHNMEMMFSFSDATFFLSSEHVYVSTGESRIGHLISAEIAGPKVEETKTIKFNKELQELGSIQIPPHHDIKNVYIYKVSDKIYSCFLITEDLSLDYYKIELDFESKKTHLAKKVDAIDVKDFFPGVTHGVRLNVSTRTVANQDRFIIFLSHQESDEIKVFYLDDHKIKYYSIVTSIPGTIDFITTKTHIMSLNTISFENQFLQYVIQIEYDNLLEVSVKYPELTDLRFNIEYSLQPEISNGIPLRFYISKYTEDDNVAEEEIPNTGLKLNRSTGEISGTCRFRGYYEVVIHVDFLLGKTSVPLKLISRCPLGYEYSPAFRECSECQIGFYRHILTLDTCLRCEDYMPNTTTKGVASSSPLDCLCKPGFYSNTKTCIKCPEGKYNDELGAISCDKTCLPNQISSVVGASSREELKCICIPGYFDKNGQCEECQQGTYCPGKNVVYNCPENTSTLGPRSTSISECLCNPGYELTEDGCKPCNIYSYKSAISNEKCTLCSSDTPEGVYAYTKSPGSTSKYQCRNCMPGFYFNGTSCVQCPDKSFCKGFNFDPISCGANSIVTKSILHN</sequence>
<reference evidence="3 4" key="1">
    <citation type="journal article" date="2005" name="Science">
        <title>Genome sequence of Theileria parva, a bovine pathogen that transforms lymphocytes.</title>
        <authorList>
            <person name="Gardner M.J."/>
            <person name="Bishop R."/>
            <person name="Shah T."/>
            <person name="de Villiers E.P."/>
            <person name="Carlton J.M."/>
            <person name="Hall N."/>
            <person name="Ren Q."/>
            <person name="Paulsen I.T."/>
            <person name="Pain A."/>
            <person name="Berriman M."/>
            <person name="Wilson R.J.M."/>
            <person name="Sato S."/>
            <person name="Ralph S.A."/>
            <person name="Mann D.J."/>
            <person name="Xiong Z."/>
            <person name="Shallom S.J."/>
            <person name="Weidman J."/>
            <person name="Jiang L."/>
            <person name="Lynn J."/>
            <person name="Weaver B."/>
            <person name="Shoaibi A."/>
            <person name="Domingo A.R."/>
            <person name="Wasawo D."/>
            <person name="Crabtree J."/>
            <person name="Wortman J.R."/>
            <person name="Haas B."/>
            <person name="Angiuoli S.V."/>
            <person name="Creasy T.H."/>
            <person name="Lu C."/>
            <person name="Suh B."/>
            <person name="Silva J.C."/>
            <person name="Utterback T.R."/>
            <person name="Feldblyum T.V."/>
            <person name="Pertea M."/>
            <person name="Allen J."/>
            <person name="Nierman W.C."/>
            <person name="Taracha E.L.N."/>
            <person name="Salzberg S.L."/>
            <person name="White O.R."/>
            <person name="Fitzhugh H.A."/>
            <person name="Morzaria S."/>
            <person name="Venter J.C."/>
            <person name="Fraser C.M."/>
            <person name="Nene V."/>
        </authorList>
    </citation>
    <scope>NUCLEOTIDE SEQUENCE [LARGE SCALE GENOMIC DNA]</scope>
    <source>
        <strain evidence="3 4">Muguga</strain>
    </source>
</reference>
<evidence type="ECO:0000259" key="2">
    <source>
        <dbReference type="Pfam" id="PF07699"/>
    </source>
</evidence>
<feature type="chain" id="PRO_5004241230" description="Tyrosine-protein kinase ephrin type A/B receptor-like domain-containing protein" evidence="1">
    <location>
        <begin position="25"/>
        <end position="1446"/>
    </location>
</feature>
<dbReference type="Gene3D" id="2.10.50.10">
    <property type="entry name" value="Tumor Necrosis Factor Receptor, subunit A, domain 2"/>
    <property type="match status" value="4"/>
</dbReference>
<dbReference type="SUPFAM" id="SSF57184">
    <property type="entry name" value="Growth factor receptor domain"/>
    <property type="match status" value="1"/>
</dbReference>
<dbReference type="SMART" id="SM01411">
    <property type="entry name" value="Ephrin_rec_like"/>
    <property type="match status" value="5"/>
</dbReference>
<dbReference type="Pfam" id="PF07699">
    <property type="entry name" value="Ephrin_rec_like"/>
    <property type="match status" value="1"/>
</dbReference>
<feature type="domain" description="Tyrosine-protein kinase ephrin type A/B receptor-like" evidence="2">
    <location>
        <begin position="1248"/>
        <end position="1293"/>
    </location>
</feature>
<dbReference type="RefSeq" id="XP_765965.1">
    <property type="nucleotide sequence ID" value="XM_760872.1"/>
</dbReference>
<gene>
    <name evidence="3" type="ordered locus">TP01_0438</name>
</gene>
<evidence type="ECO:0000256" key="1">
    <source>
        <dbReference type="SAM" id="SignalP"/>
    </source>
</evidence>
<evidence type="ECO:0000313" key="3">
    <source>
        <dbReference type="EMBL" id="EAN33682.1"/>
    </source>
</evidence>
<dbReference type="InterPro" id="IPR011641">
    <property type="entry name" value="Tyr-kin_ephrin_A/B_rcpt-like"/>
</dbReference>
<dbReference type="InParanoid" id="Q4N8M6"/>
<comment type="caution">
    <text evidence="3">The sequence shown here is derived from an EMBL/GenBank/DDBJ whole genome shotgun (WGS) entry which is preliminary data.</text>
</comment>
<accession>Q4N8M6</accession>
<organism evidence="3 4">
    <name type="scientific">Theileria parva</name>
    <name type="common">East coast fever infection agent</name>
    <dbReference type="NCBI Taxonomy" id="5875"/>
    <lineage>
        <taxon>Eukaryota</taxon>
        <taxon>Sar</taxon>
        <taxon>Alveolata</taxon>
        <taxon>Apicomplexa</taxon>
        <taxon>Aconoidasida</taxon>
        <taxon>Piroplasmida</taxon>
        <taxon>Theileriidae</taxon>
        <taxon>Theileria</taxon>
    </lineage>
</organism>